<dbReference type="SUPFAM" id="SSF55846">
    <property type="entry name" value="N-acetylmuramoyl-L-alanine amidase-like"/>
    <property type="match status" value="1"/>
</dbReference>
<dbReference type="RefSeq" id="WP_253873122.1">
    <property type="nucleotide sequence ID" value="NZ_BAABHM010000013.1"/>
</dbReference>
<accession>A0ABP8XK54</accession>
<feature type="domain" description="Peptidoglycan recognition protein family" evidence="4">
    <location>
        <begin position="3"/>
        <end position="146"/>
    </location>
</feature>
<name>A0ABP8XK54_9MICO</name>
<dbReference type="SMART" id="SM00701">
    <property type="entry name" value="PGRP"/>
    <property type="match status" value="1"/>
</dbReference>
<dbReference type="CDD" id="cd06583">
    <property type="entry name" value="PGRP"/>
    <property type="match status" value="1"/>
</dbReference>
<sequence>MTEDIRSRHSWGARYPDGDLTLSGLALEVFVHHSVTTQLSPGASVAAEEQEMRQLEAVGQSRFSSGISYNVVIFPSGRAYQGVSFHRRGTHTGGRNSKARSICLAGNYETHKPTDAQIATAHAIYDDGQGKWWRTRAPLRGHRDVSQTACPGRHLYSRIDDIRDGGKLVSNPKPTAPKPGPKPGGGGLVVDGRWGSSTTWALQDELGTPADGRVSSQALRWRDDNPGLTTGWDWTRDPRGSQVITALQARIGAERDGVLGPDSIRRLQRHLGVIAVDGEIWNPSATVKALQRRLNAGRI</sequence>
<evidence type="ECO:0000313" key="5">
    <source>
        <dbReference type="EMBL" id="GAA4707511.1"/>
    </source>
</evidence>
<organism evidence="5 6">
    <name type="scientific">Promicromonospora umidemergens</name>
    <dbReference type="NCBI Taxonomy" id="629679"/>
    <lineage>
        <taxon>Bacteria</taxon>
        <taxon>Bacillati</taxon>
        <taxon>Actinomycetota</taxon>
        <taxon>Actinomycetes</taxon>
        <taxon>Micrococcales</taxon>
        <taxon>Promicromonosporaceae</taxon>
        <taxon>Promicromonospora</taxon>
    </lineage>
</organism>
<evidence type="ECO:0000256" key="2">
    <source>
        <dbReference type="SAM" id="MobiDB-lite"/>
    </source>
</evidence>
<dbReference type="InterPro" id="IPR006619">
    <property type="entry name" value="PGRP_domain_met/bac"/>
</dbReference>
<keyword evidence="6" id="KW-1185">Reference proteome</keyword>
<evidence type="ECO:0008006" key="7">
    <source>
        <dbReference type="Google" id="ProtNLM"/>
    </source>
</evidence>
<evidence type="ECO:0000259" key="3">
    <source>
        <dbReference type="SMART" id="SM00644"/>
    </source>
</evidence>
<feature type="domain" description="N-acetylmuramoyl-L-alanine amidase" evidence="3">
    <location>
        <begin position="15"/>
        <end position="152"/>
    </location>
</feature>
<proteinExistence type="inferred from homology"/>
<comment type="caution">
    <text evidence="5">The sequence shown here is derived from an EMBL/GenBank/DDBJ whole genome shotgun (WGS) entry which is preliminary data.</text>
</comment>
<dbReference type="InterPro" id="IPR002502">
    <property type="entry name" value="Amidase_domain"/>
</dbReference>
<dbReference type="InterPro" id="IPR036505">
    <property type="entry name" value="Amidase/PGRP_sf"/>
</dbReference>
<dbReference type="Proteomes" id="UP001500843">
    <property type="component" value="Unassembled WGS sequence"/>
</dbReference>
<dbReference type="Pfam" id="PF01510">
    <property type="entry name" value="Amidase_2"/>
    <property type="match status" value="1"/>
</dbReference>
<protein>
    <recommendedName>
        <fullName evidence="7">N-acetylmuramoyl-L-alanine amidase</fullName>
    </recommendedName>
</protein>
<dbReference type="EMBL" id="BAABHM010000013">
    <property type="protein sequence ID" value="GAA4707511.1"/>
    <property type="molecule type" value="Genomic_DNA"/>
</dbReference>
<dbReference type="PANTHER" id="PTHR11022">
    <property type="entry name" value="PEPTIDOGLYCAN RECOGNITION PROTEIN"/>
    <property type="match status" value="1"/>
</dbReference>
<feature type="region of interest" description="Disordered" evidence="2">
    <location>
        <begin position="163"/>
        <end position="193"/>
    </location>
</feature>
<evidence type="ECO:0000313" key="6">
    <source>
        <dbReference type="Proteomes" id="UP001500843"/>
    </source>
</evidence>
<dbReference type="SMART" id="SM00644">
    <property type="entry name" value="Ami_2"/>
    <property type="match status" value="1"/>
</dbReference>
<evidence type="ECO:0000256" key="1">
    <source>
        <dbReference type="ARBA" id="ARBA00007553"/>
    </source>
</evidence>
<dbReference type="InterPro" id="IPR015510">
    <property type="entry name" value="PGRP"/>
</dbReference>
<gene>
    <name evidence="5" type="ORF">GCM10023198_32470</name>
</gene>
<dbReference type="Gene3D" id="3.40.80.10">
    <property type="entry name" value="Peptidoglycan recognition protein-like"/>
    <property type="match status" value="1"/>
</dbReference>
<dbReference type="PANTHER" id="PTHR11022:SF41">
    <property type="entry name" value="PEPTIDOGLYCAN-RECOGNITION PROTEIN LC-RELATED"/>
    <property type="match status" value="1"/>
</dbReference>
<comment type="similarity">
    <text evidence="1">Belongs to the N-acetylmuramoyl-L-alanine amidase 2 family.</text>
</comment>
<reference evidence="6" key="1">
    <citation type="journal article" date="2019" name="Int. J. Syst. Evol. Microbiol.">
        <title>The Global Catalogue of Microorganisms (GCM) 10K type strain sequencing project: providing services to taxonomists for standard genome sequencing and annotation.</title>
        <authorList>
            <consortium name="The Broad Institute Genomics Platform"/>
            <consortium name="The Broad Institute Genome Sequencing Center for Infectious Disease"/>
            <person name="Wu L."/>
            <person name="Ma J."/>
        </authorList>
    </citation>
    <scope>NUCLEOTIDE SEQUENCE [LARGE SCALE GENOMIC DNA]</scope>
    <source>
        <strain evidence="6">JCM 17975</strain>
    </source>
</reference>
<evidence type="ECO:0000259" key="4">
    <source>
        <dbReference type="SMART" id="SM00701"/>
    </source>
</evidence>